<keyword evidence="6" id="KW-1185">Reference proteome</keyword>
<sequence>MDKKSMEYGKQFHCSFDIFENPKKFDILTMYQCGEMSCEPGYTVLGHKQFCYELSCFIGGEGYNYRDGKKYPVKEGDIFINVPGDFHTIVSSDTAPLRFLYMGWKFSAEVAEHFLPILEFFEKPMEKPLMQDRLGISFYLSKLVNEFYNGTDFSEEMVNAYVFQILCLLYRTWQLPGRPVEPSRKGISVGGTVYRVIQYVDNNIYDIDNVGTICRDLCYSSSYLSRVFHARTGMTLQHYLNEKKIENAVELIKSSGLSMTEIAEKLHFDSVQSFSRIFKRIAGVSPSQYARDLEERQD</sequence>
<dbReference type="Proteomes" id="UP000610760">
    <property type="component" value="Unassembled WGS sequence"/>
</dbReference>
<dbReference type="EMBL" id="JACRSV010000003">
    <property type="protein sequence ID" value="MBC8560537.1"/>
    <property type="molecule type" value="Genomic_DNA"/>
</dbReference>
<dbReference type="SMART" id="SM00342">
    <property type="entry name" value="HTH_ARAC"/>
    <property type="match status" value="1"/>
</dbReference>
<dbReference type="Gene3D" id="2.60.120.10">
    <property type="entry name" value="Jelly Rolls"/>
    <property type="match status" value="1"/>
</dbReference>
<dbReference type="InterPro" id="IPR009057">
    <property type="entry name" value="Homeodomain-like_sf"/>
</dbReference>
<evidence type="ECO:0000256" key="1">
    <source>
        <dbReference type="ARBA" id="ARBA00023015"/>
    </source>
</evidence>
<protein>
    <submittedName>
        <fullName evidence="5">Helix-turn-helix transcriptional regulator</fullName>
    </submittedName>
</protein>
<comment type="caution">
    <text evidence="5">The sequence shown here is derived from an EMBL/GenBank/DDBJ whole genome shotgun (WGS) entry which is preliminary data.</text>
</comment>
<dbReference type="Pfam" id="PF02311">
    <property type="entry name" value="AraC_binding"/>
    <property type="match status" value="1"/>
</dbReference>
<dbReference type="PROSITE" id="PS01124">
    <property type="entry name" value="HTH_ARAC_FAMILY_2"/>
    <property type="match status" value="1"/>
</dbReference>
<gene>
    <name evidence="5" type="ORF">H8710_10725</name>
</gene>
<dbReference type="AlphaFoldDB" id="A0A926I844"/>
<dbReference type="GO" id="GO:0043565">
    <property type="term" value="F:sequence-specific DNA binding"/>
    <property type="evidence" value="ECO:0007669"/>
    <property type="project" value="InterPro"/>
</dbReference>
<dbReference type="Gene3D" id="1.10.10.60">
    <property type="entry name" value="Homeodomain-like"/>
    <property type="match status" value="2"/>
</dbReference>
<dbReference type="PRINTS" id="PR00032">
    <property type="entry name" value="HTHARAC"/>
</dbReference>
<dbReference type="InterPro" id="IPR037923">
    <property type="entry name" value="HTH-like"/>
</dbReference>
<accession>A0A926I844</accession>
<name>A0A926I844_9FIRM</name>
<dbReference type="PANTHER" id="PTHR43280:SF2">
    <property type="entry name" value="HTH-TYPE TRANSCRIPTIONAL REGULATOR EXSA"/>
    <property type="match status" value="1"/>
</dbReference>
<dbReference type="InterPro" id="IPR018060">
    <property type="entry name" value="HTH_AraC"/>
</dbReference>
<dbReference type="InterPro" id="IPR003313">
    <property type="entry name" value="AraC-bd"/>
</dbReference>
<dbReference type="SUPFAM" id="SSF46689">
    <property type="entry name" value="Homeodomain-like"/>
    <property type="match status" value="2"/>
</dbReference>
<keyword evidence="2" id="KW-0238">DNA-binding</keyword>
<dbReference type="Pfam" id="PF12833">
    <property type="entry name" value="HTH_18"/>
    <property type="match status" value="1"/>
</dbReference>
<keyword evidence="3" id="KW-0804">Transcription</keyword>
<evidence type="ECO:0000256" key="3">
    <source>
        <dbReference type="ARBA" id="ARBA00023163"/>
    </source>
</evidence>
<evidence type="ECO:0000313" key="6">
    <source>
        <dbReference type="Proteomes" id="UP000610760"/>
    </source>
</evidence>
<evidence type="ECO:0000313" key="5">
    <source>
        <dbReference type="EMBL" id="MBC8560537.1"/>
    </source>
</evidence>
<keyword evidence="1" id="KW-0805">Transcription regulation</keyword>
<evidence type="ECO:0000256" key="2">
    <source>
        <dbReference type="ARBA" id="ARBA00023125"/>
    </source>
</evidence>
<dbReference type="PANTHER" id="PTHR43280">
    <property type="entry name" value="ARAC-FAMILY TRANSCRIPTIONAL REGULATOR"/>
    <property type="match status" value="1"/>
</dbReference>
<reference evidence="5" key="1">
    <citation type="submission" date="2020-08" db="EMBL/GenBank/DDBJ databases">
        <title>Genome public.</title>
        <authorList>
            <person name="Liu C."/>
            <person name="Sun Q."/>
        </authorList>
    </citation>
    <scope>NUCLEOTIDE SEQUENCE</scope>
    <source>
        <strain evidence="5">NSJ-33</strain>
    </source>
</reference>
<dbReference type="SUPFAM" id="SSF51215">
    <property type="entry name" value="Regulatory protein AraC"/>
    <property type="match status" value="1"/>
</dbReference>
<evidence type="ECO:0000259" key="4">
    <source>
        <dbReference type="PROSITE" id="PS01124"/>
    </source>
</evidence>
<dbReference type="InterPro" id="IPR020449">
    <property type="entry name" value="Tscrpt_reg_AraC-type_HTH"/>
</dbReference>
<dbReference type="RefSeq" id="WP_249295544.1">
    <property type="nucleotide sequence ID" value="NZ_JACRSV010000003.1"/>
</dbReference>
<organism evidence="5 6">
    <name type="scientific">Fumia xinanensis</name>
    <dbReference type="NCBI Taxonomy" id="2763659"/>
    <lineage>
        <taxon>Bacteria</taxon>
        <taxon>Bacillati</taxon>
        <taxon>Bacillota</taxon>
        <taxon>Clostridia</taxon>
        <taxon>Eubacteriales</taxon>
        <taxon>Oscillospiraceae</taxon>
        <taxon>Fumia</taxon>
    </lineage>
</organism>
<proteinExistence type="predicted"/>
<dbReference type="InterPro" id="IPR014710">
    <property type="entry name" value="RmlC-like_jellyroll"/>
</dbReference>
<feature type="domain" description="HTH araC/xylS-type" evidence="4">
    <location>
        <begin position="194"/>
        <end position="292"/>
    </location>
</feature>
<dbReference type="GO" id="GO:0003700">
    <property type="term" value="F:DNA-binding transcription factor activity"/>
    <property type="evidence" value="ECO:0007669"/>
    <property type="project" value="InterPro"/>
</dbReference>